<evidence type="ECO:0000313" key="2">
    <source>
        <dbReference type="Proteomes" id="UP000233551"/>
    </source>
</evidence>
<proteinExistence type="predicted"/>
<comment type="caution">
    <text evidence="1">The sequence shown here is derived from an EMBL/GenBank/DDBJ whole genome shotgun (WGS) entry which is preliminary data.</text>
</comment>
<dbReference type="AlphaFoldDB" id="A0A2I0HW57"/>
<sequence>MWDSETSNVNHLNQNQRLHVLEEQGFDGKDAAFYVDKEYNERMEEFQRQLDVVQKMVKPGCSVEVLNVALASIASLVDVLDFFSSESNLRSSL</sequence>
<accession>A0A2I0HW57</accession>
<dbReference type="EMBL" id="PGOL01005120">
    <property type="protein sequence ID" value="PKI35937.1"/>
    <property type="molecule type" value="Genomic_DNA"/>
</dbReference>
<dbReference type="OrthoDB" id="537915at2759"/>
<organism evidence="1 2">
    <name type="scientific">Punica granatum</name>
    <name type="common">Pomegranate</name>
    <dbReference type="NCBI Taxonomy" id="22663"/>
    <lineage>
        <taxon>Eukaryota</taxon>
        <taxon>Viridiplantae</taxon>
        <taxon>Streptophyta</taxon>
        <taxon>Embryophyta</taxon>
        <taxon>Tracheophyta</taxon>
        <taxon>Spermatophyta</taxon>
        <taxon>Magnoliopsida</taxon>
        <taxon>eudicotyledons</taxon>
        <taxon>Gunneridae</taxon>
        <taxon>Pentapetalae</taxon>
        <taxon>rosids</taxon>
        <taxon>malvids</taxon>
        <taxon>Myrtales</taxon>
        <taxon>Lythraceae</taxon>
        <taxon>Punica</taxon>
    </lineage>
</organism>
<protein>
    <submittedName>
        <fullName evidence="1">Uncharacterized protein</fullName>
    </submittedName>
</protein>
<dbReference type="STRING" id="22663.A0A2I0HW57"/>
<name>A0A2I0HW57_PUNGR</name>
<reference evidence="1 2" key="1">
    <citation type="submission" date="2017-11" db="EMBL/GenBank/DDBJ databases">
        <title>De-novo sequencing of pomegranate (Punica granatum L.) genome.</title>
        <authorList>
            <person name="Akparov Z."/>
            <person name="Amiraslanov A."/>
            <person name="Hajiyeva S."/>
            <person name="Abbasov M."/>
            <person name="Kaur K."/>
            <person name="Hamwieh A."/>
            <person name="Solovyev V."/>
            <person name="Salamov A."/>
            <person name="Braich B."/>
            <person name="Kosarev P."/>
            <person name="Mahmoud A."/>
            <person name="Hajiyev E."/>
            <person name="Babayeva S."/>
            <person name="Izzatullayeva V."/>
            <person name="Mammadov A."/>
            <person name="Mammadov A."/>
            <person name="Sharifova S."/>
            <person name="Ojaghi J."/>
            <person name="Eynullazada K."/>
            <person name="Bayramov B."/>
            <person name="Abdulazimova A."/>
            <person name="Shahmuradov I."/>
        </authorList>
    </citation>
    <scope>NUCLEOTIDE SEQUENCE [LARGE SCALE GENOMIC DNA]</scope>
    <source>
        <strain evidence="2">cv. AG2017</strain>
        <tissue evidence="1">Leaf</tissue>
    </source>
</reference>
<evidence type="ECO:0000313" key="1">
    <source>
        <dbReference type="EMBL" id="PKI35937.1"/>
    </source>
</evidence>
<dbReference type="GeneID" id="116206240"/>
<keyword evidence="2" id="KW-1185">Reference proteome</keyword>
<dbReference type="Proteomes" id="UP000233551">
    <property type="component" value="Unassembled WGS sequence"/>
</dbReference>
<gene>
    <name evidence="1" type="ORF">CRG98_043671</name>
</gene>